<dbReference type="PROSITE" id="PS50110">
    <property type="entry name" value="RESPONSE_REGULATORY"/>
    <property type="match status" value="1"/>
</dbReference>
<dbReference type="EMBL" id="CYXT01000008">
    <property type="protein sequence ID" value="CUM90698.1"/>
    <property type="molecule type" value="Genomic_DNA"/>
</dbReference>
<dbReference type="Pfam" id="PF00990">
    <property type="entry name" value="GGDEF"/>
    <property type="match status" value="1"/>
</dbReference>
<evidence type="ECO:0000256" key="1">
    <source>
        <dbReference type="ARBA" id="ARBA00018672"/>
    </source>
</evidence>
<organism evidence="7 8">
    <name type="scientific">Anaerostipes hadrus</name>
    <dbReference type="NCBI Taxonomy" id="649756"/>
    <lineage>
        <taxon>Bacteria</taxon>
        <taxon>Bacillati</taxon>
        <taxon>Bacillota</taxon>
        <taxon>Clostridia</taxon>
        <taxon>Lachnospirales</taxon>
        <taxon>Lachnospiraceae</taxon>
        <taxon>Anaerostipes</taxon>
    </lineage>
</organism>
<keyword evidence="7" id="KW-0548">Nucleotidyltransferase</keyword>
<evidence type="ECO:0000313" key="6">
    <source>
        <dbReference type="EMBL" id="CUM90698.1"/>
    </source>
</evidence>
<dbReference type="Gene3D" id="3.30.70.270">
    <property type="match status" value="1"/>
</dbReference>
<evidence type="ECO:0000256" key="3">
    <source>
        <dbReference type="PROSITE-ProRule" id="PRU00169"/>
    </source>
</evidence>
<dbReference type="SUPFAM" id="SSF55073">
    <property type="entry name" value="Nucleotide cyclase"/>
    <property type="match status" value="1"/>
</dbReference>
<evidence type="ECO:0000259" key="5">
    <source>
        <dbReference type="PROSITE" id="PS50887"/>
    </source>
</evidence>
<dbReference type="InterPro" id="IPR029787">
    <property type="entry name" value="Nucleotide_cyclase"/>
</dbReference>
<sequence>MNQNVKITRQQAAEEAKMLEKVFDVVRFLEGDFFEQMQDDPRIGVKIGMCQCYDFWKKNKPCENCTSMKAYAEKKQKTKLEFLDADVFLVISRYLEIDDEACVMELVKHLENDTLIDTDGRDKLVGKLKGYQDKLYIDPVTGVYNRRYFEDEIRNMQNSAGVAMIDLDDFKLYNDIYGHDMGDQVLCIVADVIKNCIRKTDKLIRYGGDEFLLILSDMVRGTLRGKLLQIQEAIENATIPNCPRLKLTASIGGVISEDGKIDEAIAKADQLMYKAKDHKAQVITECDKTIFKKEKIQNKPRILIVDASEFNRAILKEILEETYEIIEADGGNEALHKIDEYGMKISLVLLDIIMPEKDGFEVLKYMEEERLISDIPVIIISSEDSANYIRRAYEMGVSDYINRPFDANIVYQRVSNTVKLYAKQRRLMAMVTRV</sequence>
<dbReference type="EMBL" id="CYXY01000009">
    <property type="protein sequence ID" value="CUM96794.1"/>
    <property type="molecule type" value="Genomic_DNA"/>
</dbReference>
<dbReference type="Gene3D" id="3.40.50.2300">
    <property type="match status" value="1"/>
</dbReference>
<dbReference type="SMART" id="SM00267">
    <property type="entry name" value="GGDEF"/>
    <property type="match status" value="1"/>
</dbReference>
<protein>
    <recommendedName>
        <fullName evidence="1">Stage 0 sporulation protein A homolog</fullName>
    </recommendedName>
</protein>
<gene>
    <name evidence="7" type="primary">adrA_3</name>
    <name evidence="6" type="synonym">adrA_2</name>
    <name evidence="6" type="ORF">ERS852425_01379</name>
    <name evidence="7" type="ORF">ERS852571_01702</name>
</gene>
<keyword evidence="7" id="KW-0808">Transferase</keyword>
<evidence type="ECO:0000313" key="7">
    <source>
        <dbReference type="EMBL" id="CUM96794.1"/>
    </source>
</evidence>
<dbReference type="GO" id="GO:0052621">
    <property type="term" value="F:diguanylate cyclase activity"/>
    <property type="evidence" value="ECO:0007669"/>
    <property type="project" value="TreeGrafter"/>
</dbReference>
<dbReference type="RefSeq" id="WP_055072853.1">
    <property type="nucleotide sequence ID" value="NC_021016.1"/>
</dbReference>
<feature type="domain" description="GGDEF" evidence="5">
    <location>
        <begin position="158"/>
        <end position="288"/>
    </location>
</feature>
<dbReference type="PANTHER" id="PTHR45138:SF9">
    <property type="entry name" value="DIGUANYLATE CYCLASE DGCM-RELATED"/>
    <property type="match status" value="1"/>
</dbReference>
<dbReference type="SUPFAM" id="SSF52172">
    <property type="entry name" value="CheY-like"/>
    <property type="match status" value="1"/>
</dbReference>
<dbReference type="AlphaFoldDB" id="A0A173T1U0"/>
<evidence type="ECO:0000313" key="9">
    <source>
        <dbReference type="Proteomes" id="UP000095598"/>
    </source>
</evidence>
<reference evidence="8 9" key="1">
    <citation type="submission" date="2015-09" db="EMBL/GenBank/DDBJ databases">
        <authorList>
            <consortium name="Pathogen Informatics"/>
        </authorList>
    </citation>
    <scope>NUCLEOTIDE SEQUENCE [LARGE SCALE GENOMIC DNA]</scope>
    <source>
        <strain evidence="6 9">2789STDY5608868</strain>
        <strain evidence="7 8">2789STDY5834959</strain>
    </source>
</reference>
<feature type="modified residue" description="4-aspartylphosphate" evidence="3">
    <location>
        <position position="351"/>
    </location>
</feature>
<proteinExistence type="predicted"/>
<dbReference type="InterPro" id="IPR043128">
    <property type="entry name" value="Rev_trsase/Diguanyl_cyclase"/>
</dbReference>
<dbReference type="GO" id="GO:0000160">
    <property type="term" value="P:phosphorelay signal transduction system"/>
    <property type="evidence" value="ECO:0007669"/>
    <property type="project" value="InterPro"/>
</dbReference>
<dbReference type="Pfam" id="PF00072">
    <property type="entry name" value="Response_reg"/>
    <property type="match status" value="1"/>
</dbReference>
<dbReference type="NCBIfam" id="TIGR00254">
    <property type="entry name" value="GGDEF"/>
    <property type="match status" value="1"/>
</dbReference>
<dbReference type="Proteomes" id="UP000095553">
    <property type="component" value="Unassembled WGS sequence"/>
</dbReference>
<dbReference type="CDD" id="cd01949">
    <property type="entry name" value="GGDEF"/>
    <property type="match status" value="1"/>
</dbReference>
<dbReference type="InterPro" id="IPR001789">
    <property type="entry name" value="Sig_transdc_resp-reg_receiver"/>
</dbReference>
<dbReference type="Proteomes" id="UP000095598">
    <property type="component" value="Unassembled WGS sequence"/>
</dbReference>
<dbReference type="PANTHER" id="PTHR45138">
    <property type="entry name" value="REGULATORY COMPONENTS OF SENSORY TRANSDUCTION SYSTEM"/>
    <property type="match status" value="1"/>
</dbReference>
<evidence type="ECO:0000313" key="8">
    <source>
        <dbReference type="Proteomes" id="UP000095553"/>
    </source>
</evidence>
<dbReference type="InterPro" id="IPR000160">
    <property type="entry name" value="GGDEF_dom"/>
</dbReference>
<evidence type="ECO:0000256" key="2">
    <source>
        <dbReference type="ARBA" id="ARBA00024867"/>
    </source>
</evidence>
<comment type="function">
    <text evidence="2">May play the central regulatory role in sporulation. It may be an element of the effector pathway responsible for the activation of sporulation genes in response to nutritional stress. Spo0A may act in concert with spo0H (a sigma factor) to control the expression of some genes that are critical to the sporulation process.</text>
</comment>
<dbReference type="InterPro" id="IPR050469">
    <property type="entry name" value="Diguanylate_Cyclase"/>
</dbReference>
<keyword evidence="3" id="KW-0597">Phosphoprotein</keyword>
<accession>A0A173T1U0</accession>
<dbReference type="SMART" id="SM00448">
    <property type="entry name" value="REC"/>
    <property type="match status" value="1"/>
</dbReference>
<name>A0A173T1U0_ANAHA</name>
<feature type="domain" description="Response regulatory" evidence="4">
    <location>
        <begin position="301"/>
        <end position="418"/>
    </location>
</feature>
<dbReference type="InterPro" id="IPR011006">
    <property type="entry name" value="CheY-like_superfamily"/>
</dbReference>
<evidence type="ECO:0000259" key="4">
    <source>
        <dbReference type="PROSITE" id="PS50110"/>
    </source>
</evidence>
<dbReference type="PROSITE" id="PS50887">
    <property type="entry name" value="GGDEF"/>
    <property type="match status" value="1"/>
</dbReference>